<proteinExistence type="predicted"/>
<feature type="region of interest" description="Disordered" evidence="1">
    <location>
        <begin position="37"/>
        <end position="69"/>
    </location>
</feature>
<sequence>MNNQRRKEIQEVINKLADLDALRNEIKEEIERIRDEEQEYYDNMPEGLQQSDRGYKAEEAASQLDDAAQQLDDLDIDGLTSNLDVAQE</sequence>
<accession>A0A2L0HLX5</accession>
<dbReference type="Proteomes" id="UP000240449">
    <property type="component" value="Segment"/>
</dbReference>
<organism evidence="2 3">
    <name type="scientific">Microbacterium phage AxiPup</name>
    <dbReference type="NCBI Taxonomy" id="2079578"/>
    <lineage>
        <taxon>Viruses</taxon>
        <taxon>Duplodnaviria</taxon>
        <taxon>Heunggongvirae</taxon>
        <taxon>Uroviricota</taxon>
        <taxon>Caudoviricetes</taxon>
        <taxon>Ilzatvirus</taxon>
        <taxon>Ilzatvirus teagan</taxon>
    </lineage>
</organism>
<feature type="compositionally biased region" description="Low complexity" evidence="1">
    <location>
        <begin position="60"/>
        <end position="69"/>
    </location>
</feature>
<evidence type="ECO:0000313" key="2">
    <source>
        <dbReference type="EMBL" id="AUX82703.1"/>
    </source>
</evidence>
<evidence type="ECO:0000313" key="3">
    <source>
        <dbReference type="Proteomes" id="UP000240449"/>
    </source>
</evidence>
<evidence type="ECO:0000256" key="1">
    <source>
        <dbReference type="SAM" id="MobiDB-lite"/>
    </source>
</evidence>
<protein>
    <submittedName>
        <fullName evidence="2">Uncharacterized protein</fullName>
    </submittedName>
</protein>
<dbReference type="EMBL" id="MG839016">
    <property type="protein sequence ID" value="AUX82703.1"/>
    <property type="molecule type" value="Genomic_DNA"/>
</dbReference>
<gene>
    <name evidence="2" type="primary">54</name>
    <name evidence="2" type="ORF">PBI_AXIPUP_54</name>
</gene>
<reference evidence="2 3" key="1">
    <citation type="submission" date="2018-01" db="EMBL/GenBank/DDBJ databases">
        <authorList>
            <person name="Mohamed A."/>
            <person name="Betsko A.J."/>
            <person name="Aull H.G."/>
            <person name="Zack K.M."/>
            <person name="Garlena R.A."/>
            <person name="Russel D.A."/>
            <person name="Pope W.H."/>
            <person name="Jacobs-Sera D."/>
            <person name="Hatfull G.F."/>
        </authorList>
    </citation>
    <scope>NUCLEOTIDE SEQUENCE [LARGE SCALE GENOMIC DNA]</scope>
</reference>
<name>A0A2L0HLX5_9CAUD</name>